<keyword evidence="1" id="KW-0472">Membrane</keyword>
<evidence type="ECO:0000313" key="3">
    <source>
        <dbReference type="Proteomes" id="UP000295558"/>
    </source>
</evidence>
<keyword evidence="1" id="KW-1133">Transmembrane helix</keyword>
<dbReference type="Proteomes" id="UP000295558">
    <property type="component" value="Unassembled WGS sequence"/>
</dbReference>
<dbReference type="RefSeq" id="WP_036071262.1">
    <property type="nucleotide sequence ID" value="NZ_SNZK01000012.1"/>
</dbReference>
<accession>A0A4R6ZH54</accession>
<gene>
    <name evidence="2" type="ORF">DFP96_11246</name>
</gene>
<feature type="transmembrane region" description="Helical" evidence="1">
    <location>
        <begin position="9"/>
        <end position="28"/>
    </location>
</feature>
<dbReference type="EMBL" id="SNZK01000012">
    <property type="protein sequence ID" value="TDR51560.1"/>
    <property type="molecule type" value="Genomic_DNA"/>
</dbReference>
<reference evidence="2 3" key="1">
    <citation type="submission" date="2019-03" db="EMBL/GenBank/DDBJ databases">
        <title>Genomic Encyclopedia of Type Strains, Phase III (KMG-III): the genomes of soil and plant-associated and newly described type strains.</title>
        <authorList>
            <person name="Whitman W."/>
        </authorList>
    </citation>
    <scope>NUCLEOTIDE SEQUENCE [LARGE SCALE GENOMIC DNA]</scope>
    <source>
        <strain evidence="2 3">CECT 7972</strain>
    </source>
</reference>
<sequence>MMRFIREHFLMLVIMIVGLLFIFVPVLTGSIDNELTIDGMYNFIGTFFGIIGAVMLAFSEAKNQNKTLRDEIDLNARKERQIQAEFLYKELLFQKIEKTYGLLNTAIYKNEEILRFIKDIGQLLESEKIRARLIENRNETEKYIHEIELMSIYFPDDLEKVKLIVSTFNYSNKYLSTMEHELLVGDSAGFRKELESYKTIVKRLVQVMDELSIDMLASMNVEINKLNDIGSTV</sequence>
<keyword evidence="1" id="KW-0812">Transmembrane</keyword>
<comment type="caution">
    <text evidence="2">The sequence shown here is derived from an EMBL/GenBank/DDBJ whole genome shotgun (WGS) entry which is preliminary data.</text>
</comment>
<dbReference type="STRING" id="1265846.PROCOU_09141"/>
<dbReference type="AlphaFoldDB" id="A0A4R6ZH54"/>
<evidence type="ECO:0000256" key="1">
    <source>
        <dbReference type="SAM" id="Phobius"/>
    </source>
</evidence>
<proteinExistence type="predicted"/>
<protein>
    <submittedName>
        <fullName evidence="2">Uncharacterized protein</fullName>
    </submittedName>
</protein>
<evidence type="ECO:0000313" key="2">
    <source>
        <dbReference type="EMBL" id="TDR51560.1"/>
    </source>
</evidence>
<organism evidence="2 3">
    <name type="scientific">Listeria rocourtiae</name>
    <dbReference type="NCBI Taxonomy" id="647910"/>
    <lineage>
        <taxon>Bacteria</taxon>
        <taxon>Bacillati</taxon>
        <taxon>Bacillota</taxon>
        <taxon>Bacilli</taxon>
        <taxon>Bacillales</taxon>
        <taxon>Listeriaceae</taxon>
        <taxon>Listeria</taxon>
    </lineage>
</organism>
<name>A0A4R6ZH54_9LIST</name>
<feature type="transmembrane region" description="Helical" evidence="1">
    <location>
        <begin position="40"/>
        <end position="59"/>
    </location>
</feature>
<dbReference type="OrthoDB" id="2359984at2"/>
<keyword evidence="3" id="KW-1185">Reference proteome</keyword>